<proteinExistence type="predicted"/>
<name>A0A9K3M0M5_9STRA</name>
<feature type="compositionally biased region" description="Polar residues" evidence="1">
    <location>
        <begin position="377"/>
        <end position="392"/>
    </location>
</feature>
<comment type="caution">
    <text evidence="2">The sequence shown here is derived from an EMBL/GenBank/DDBJ whole genome shotgun (WGS) entry which is preliminary data.</text>
</comment>
<keyword evidence="3" id="KW-1185">Reference proteome</keyword>
<evidence type="ECO:0000313" key="3">
    <source>
        <dbReference type="Proteomes" id="UP000693970"/>
    </source>
</evidence>
<evidence type="ECO:0000256" key="1">
    <source>
        <dbReference type="SAM" id="MobiDB-lite"/>
    </source>
</evidence>
<feature type="region of interest" description="Disordered" evidence="1">
    <location>
        <begin position="1"/>
        <end position="23"/>
    </location>
</feature>
<gene>
    <name evidence="2" type="ORF">IV203_017936</name>
</gene>
<feature type="region of interest" description="Disordered" evidence="1">
    <location>
        <begin position="350"/>
        <end position="392"/>
    </location>
</feature>
<feature type="compositionally biased region" description="Polar residues" evidence="1">
    <location>
        <begin position="282"/>
        <end position="304"/>
    </location>
</feature>
<protein>
    <submittedName>
        <fullName evidence="2">Uncharacterized protein</fullName>
    </submittedName>
</protein>
<feature type="compositionally biased region" description="Basic and acidic residues" evidence="1">
    <location>
        <begin position="11"/>
        <end position="23"/>
    </location>
</feature>
<accession>A0A9K3M0M5</accession>
<dbReference type="EMBL" id="JAGRRH010000003">
    <property type="protein sequence ID" value="KAG7371794.1"/>
    <property type="molecule type" value="Genomic_DNA"/>
</dbReference>
<feature type="compositionally biased region" description="Basic residues" evidence="1">
    <location>
        <begin position="156"/>
        <end position="171"/>
    </location>
</feature>
<dbReference type="Proteomes" id="UP000693970">
    <property type="component" value="Unassembled WGS sequence"/>
</dbReference>
<dbReference type="AlphaFoldDB" id="A0A9K3M0M5"/>
<organism evidence="2 3">
    <name type="scientific">Nitzschia inconspicua</name>
    <dbReference type="NCBI Taxonomy" id="303405"/>
    <lineage>
        <taxon>Eukaryota</taxon>
        <taxon>Sar</taxon>
        <taxon>Stramenopiles</taxon>
        <taxon>Ochrophyta</taxon>
        <taxon>Bacillariophyta</taxon>
        <taxon>Bacillariophyceae</taxon>
        <taxon>Bacillariophycidae</taxon>
        <taxon>Bacillariales</taxon>
        <taxon>Bacillariaceae</taxon>
        <taxon>Nitzschia</taxon>
    </lineage>
</organism>
<reference evidence="2" key="1">
    <citation type="journal article" date="2021" name="Sci. Rep.">
        <title>Diploid genomic architecture of Nitzschia inconspicua, an elite biomass production diatom.</title>
        <authorList>
            <person name="Oliver A."/>
            <person name="Podell S."/>
            <person name="Pinowska A."/>
            <person name="Traller J.C."/>
            <person name="Smith S.R."/>
            <person name="McClure R."/>
            <person name="Beliaev A."/>
            <person name="Bohutskyi P."/>
            <person name="Hill E.A."/>
            <person name="Rabines A."/>
            <person name="Zheng H."/>
            <person name="Allen L.Z."/>
            <person name="Kuo A."/>
            <person name="Grigoriev I.V."/>
            <person name="Allen A.E."/>
            <person name="Hazlebeck D."/>
            <person name="Allen E.E."/>
        </authorList>
    </citation>
    <scope>NUCLEOTIDE SEQUENCE</scope>
    <source>
        <strain evidence="2">Hildebrandi</strain>
    </source>
</reference>
<feature type="region of interest" description="Disordered" evidence="1">
    <location>
        <begin position="128"/>
        <end position="214"/>
    </location>
</feature>
<evidence type="ECO:0000313" key="2">
    <source>
        <dbReference type="EMBL" id="KAG7371794.1"/>
    </source>
</evidence>
<feature type="region of interest" description="Disordered" evidence="1">
    <location>
        <begin position="277"/>
        <end position="304"/>
    </location>
</feature>
<sequence length="392" mass="43794">MAKRAPALSPHQDRQEVGEKKLLERPIAFHTPISPVYQLYPAMRTPEHFMPHSAIIGALEDGRDPSPTIVTGADAENDEKSDVSSLQCGSVPPNPHYNPAHDPFLLPPQPFTPPTDIVIRIKVVATEAAEEDRQNQSDSPPPEWLQLSDMENDSKMKKKAKSRNKLTKKKKVISDKNGRRRRSSSLTSSDRPKTGRRNAPAELQRSFSDDSLPTFAIKPGMRAQLYQEPPVAEDAPETPPRNNSLLFHRIVIGKHGRPVYADQEEQVELELADGIEPEATGPSYSFSESYQTSPTIYESSSEQQVAIAQDGVEIGSNPLLQMSELPEQSPPHQPRKGMVRREFQRRFLWFTSSSNKKNKNSSTLAPGKGKSRDRPSKTLSTEWKQSSSSYIV</sequence>
<feature type="region of interest" description="Disordered" evidence="1">
    <location>
        <begin position="60"/>
        <end position="111"/>
    </location>
</feature>
<reference evidence="2" key="2">
    <citation type="submission" date="2021-04" db="EMBL/GenBank/DDBJ databases">
        <authorList>
            <person name="Podell S."/>
        </authorList>
    </citation>
    <scope>NUCLEOTIDE SEQUENCE</scope>
    <source>
        <strain evidence="2">Hildebrandi</strain>
    </source>
</reference>